<evidence type="ECO:0000256" key="2">
    <source>
        <dbReference type="ARBA" id="ARBA00022737"/>
    </source>
</evidence>
<feature type="repeat" description="PPR" evidence="3">
    <location>
        <begin position="374"/>
        <end position="408"/>
    </location>
</feature>
<evidence type="ECO:0000313" key="4">
    <source>
        <dbReference type="EnsemblPlants" id="AUR62021190-RA:cds"/>
    </source>
</evidence>
<dbReference type="PANTHER" id="PTHR47936">
    <property type="entry name" value="PPR_LONG DOMAIN-CONTAINING PROTEIN"/>
    <property type="match status" value="1"/>
</dbReference>
<dbReference type="GeneID" id="110729665"/>
<evidence type="ECO:0000256" key="1">
    <source>
        <dbReference type="ARBA" id="ARBA00007626"/>
    </source>
</evidence>
<evidence type="ECO:0000256" key="3">
    <source>
        <dbReference type="PROSITE-ProRule" id="PRU00708"/>
    </source>
</evidence>
<dbReference type="InterPro" id="IPR002885">
    <property type="entry name" value="PPR_rpt"/>
</dbReference>
<dbReference type="AlphaFoldDB" id="A0A803M0D9"/>
<dbReference type="Gramene" id="AUR62021190-RA">
    <property type="protein sequence ID" value="AUR62021190-RA:cds"/>
    <property type="gene ID" value="AUR62021190"/>
</dbReference>
<dbReference type="Proteomes" id="UP000596660">
    <property type="component" value="Unplaced"/>
</dbReference>
<dbReference type="PROSITE" id="PS51375">
    <property type="entry name" value="PPR"/>
    <property type="match status" value="6"/>
</dbReference>
<feature type="repeat" description="PPR" evidence="3">
    <location>
        <begin position="304"/>
        <end position="338"/>
    </location>
</feature>
<dbReference type="PANTHER" id="PTHR47936:SF1">
    <property type="entry name" value="PENTATRICOPEPTIDE REPEAT-CONTAINING PROTEIN GUN1, CHLOROPLASTIC"/>
    <property type="match status" value="1"/>
</dbReference>
<dbReference type="OrthoDB" id="185373at2759"/>
<dbReference type="GO" id="GO:0031930">
    <property type="term" value="P:mitochondria-nucleus signaling pathway"/>
    <property type="evidence" value="ECO:0007669"/>
    <property type="project" value="TreeGrafter"/>
</dbReference>
<dbReference type="Pfam" id="PF13041">
    <property type="entry name" value="PPR_2"/>
    <property type="match status" value="2"/>
</dbReference>
<feature type="repeat" description="PPR" evidence="3">
    <location>
        <begin position="444"/>
        <end position="478"/>
    </location>
</feature>
<dbReference type="InterPro" id="IPR011990">
    <property type="entry name" value="TPR-like_helical_dom_sf"/>
</dbReference>
<keyword evidence="2" id="KW-0677">Repeat</keyword>
<sequence length="490" mass="56726">MNSVAQFGRRVLHPGPFIRSVSRVFCNCTLDCGEDDASKEFSPIEKLIREFGKSLDFDPGLVDKASKEDDDDSQFQGNCNLKEKFFETTWRDADRVFDVLRQDGPGFNVKPALLELDIRISGLLVRDVLLKILKIVNHENRTLCAKLAYKFFVWSSEQEYYRHPLNAYHLLMKIFAAAEEFKAMWRLVDEMTEKGYPVTARTFNILIGSCRELGLRRTIVERFIRSKTFNYRPFKHSYNAILVCLLKINQHRLIDWVYQQMVADYHLPDILTYNILICAQYRLGKMDNVHRLLDEMGRNGLSPDCHTFNILLHVLGKADKPYAALNLLNHMREVGINPSSLHYTSLMDGLSRAGNMDACKYFFDEMSKNGFNPDVVSYTVLISGYIAAVELEKAQQLFKDMISDGLLPNVFTYNSMIRGLCMAGKFEDACSMLKEMEQRNCSPNFLVYNTLISNLRSNGKLSEAHEIVKDMIEKGQYVHRISRYKRYRRY</sequence>
<dbReference type="Pfam" id="PF01535">
    <property type="entry name" value="PPR"/>
    <property type="match status" value="2"/>
</dbReference>
<dbReference type="Gene3D" id="1.25.40.10">
    <property type="entry name" value="Tetratricopeptide repeat domain"/>
    <property type="match status" value="3"/>
</dbReference>
<feature type="repeat" description="PPR" evidence="3">
    <location>
        <begin position="269"/>
        <end position="303"/>
    </location>
</feature>
<feature type="repeat" description="PPR" evidence="3">
    <location>
        <begin position="339"/>
        <end position="373"/>
    </location>
</feature>
<organism evidence="4 5">
    <name type="scientific">Chenopodium quinoa</name>
    <name type="common">Quinoa</name>
    <dbReference type="NCBI Taxonomy" id="63459"/>
    <lineage>
        <taxon>Eukaryota</taxon>
        <taxon>Viridiplantae</taxon>
        <taxon>Streptophyta</taxon>
        <taxon>Embryophyta</taxon>
        <taxon>Tracheophyta</taxon>
        <taxon>Spermatophyta</taxon>
        <taxon>Magnoliopsida</taxon>
        <taxon>eudicotyledons</taxon>
        <taxon>Gunneridae</taxon>
        <taxon>Pentapetalae</taxon>
        <taxon>Caryophyllales</taxon>
        <taxon>Chenopodiaceae</taxon>
        <taxon>Chenopodioideae</taxon>
        <taxon>Atripliceae</taxon>
        <taxon>Chenopodium</taxon>
    </lineage>
</organism>
<name>A0A803M0D9_CHEQI</name>
<dbReference type="NCBIfam" id="TIGR00756">
    <property type="entry name" value="PPR"/>
    <property type="match status" value="6"/>
</dbReference>
<evidence type="ECO:0008006" key="6">
    <source>
        <dbReference type="Google" id="ProtNLM"/>
    </source>
</evidence>
<dbReference type="OMA" id="GNMDACK"/>
<accession>A0A803M0D9</accession>
<dbReference type="EnsemblPlants" id="AUR62021190-RA">
    <property type="protein sequence ID" value="AUR62021190-RA:cds"/>
    <property type="gene ID" value="AUR62021190"/>
</dbReference>
<dbReference type="KEGG" id="cqi:110729665"/>
<protein>
    <recommendedName>
        <fullName evidence="6">Pentatricopeptide repeat-containing protein</fullName>
    </recommendedName>
</protein>
<dbReference type="GO" id="GO:0010019">
    <property type="term" value="P:chloroplast-nucleus signaling pathway"/>
    <property type="evidence" value="ECO:0007669"/>
    <property type="project" value="TreeGrafter"/>
</dbReference>
<feature type="repeat" description="PPR" evidence="3">
    <location>
        <begin position="409"/>
        <end position="443"/>
    </location>
</feature>
<dbReference type="GO" id="GO:0009507">
    <property type="term" value="C:chloroplast"/>
    <property type="evidence" value="ECO:0007669"/>
    <property type="project" value="TreeGrafter"/>
</dbReference>
<gene>
    <name evidence="4" type="primary">LOC110729665</name>
</gene>
<reference evidence="4" key="2">
    <citation type="submission" date="2021-03" db="UniProtKB">
        <authorList>
            <consortium name="EnsemblPlants"/>
        </authorList>
    </citation>
    <scope>IDENTIFICATION</scope>
</reference>
<evidence type="ECO:0000313" key="5">
    <source>
        <dbReference type="Proteomes" id="UP000596660"/>
    </source>
</evidence>
<keyword evidence="5" id="KW-1185">Reference proteome</keyword>
<dbReference type="RefSeq" id="XP_021765128.1">
    <property type="nucleotide sequence ID" value="XM_021909436.1"/>
</dbReference>
<proteinExistence type="inferred from homology"/>
<reference evidence="4" key="1">
    <citation type="journal article" date="2017" name="Nature">
        <title>The genome of Chenopodium quinoa.</title>
        <authorList>
            <person name="Jarvis D.E."/>
            <person name="Ho Y.S."/>
            <person name="Lightfoot D.J."/>
            <person name="Schmoeckel S.M."/>
            <person name="Li B."/>
            <person name="Borm T.J.A."/>
            <person name="Ohyanagi H."/>
            <person name="Mineta K."/>
            <person name="Michell C.T."/>
            <person name="Saber N."/>
            <person name="Kharbatia N.M."/>
            <person name="Rupper R.R."/>
            <person name="Sharp A.R."/>
            <person name="Dally N."/>
            <person name="Boughton B.A."/>
            <person name="Woo Y.H."/>
            <person name="Gao G."/>
            <person name="Schijlen E.G.W.M."/>
            <person name="Guo X."/>
            <person name="Momin A.A."/>
            <person name="Negrao S."/>
            <person name="Al-Babili S."/>
            <person name="Gehring C."/>
            <person name="Roessner U."/>
            <person name="Jung C."/>
            <person name="Murphy K."/>
            <person name="Arold S.T."/>
            <person name="Gojobori T."/>
            <person name="van der Linden C.G."/>
            <person name="van Loo E.N."/>
            <person name="Jellen E.N."/>
            <person name="Maughan P.J."/>
            <person name="Tester M."/>
        </authorList>
    </citation>
    <scope>NUCLEOTIDE SEQUENCE [LARGE SCALE GENOMIC DNA]</scope>
    <source>
        <strain evidence="4">cv. PI 614886</strain>
    </source>
</reference>
<comment type="similarity">
    <text evidence="1">Belongs to the PPR family. P subfamily.</text>
</comment>